<reference evidence="4" key="2">
    <citation type="submission" date="2025-09" db="UniProtKB">
        <authorList>
            <consortium name="Ensembl"/>
        </authorList>
    </citation>
    <scope>IDENTIFICATION</scope>
</reference>
<dbReference type="PROSITE" id="PS50088">
    <property type="entry name" value="ANK_REPEAT"/>
    <property type="match status" value="7"/>
</dbReference>
<sequence length="355" mass="38171">RVELLKGLDVNTALSSTDTLLHLAAEHGKEAIVYFLLRQGLKLNLKDREGRTALHRASERGHTAVALKKSLKNQTTVLHMAAIEDDATLAQYVQKNLDGVVAALIDHGADVNSCNELGYTPMLLATELGNSGHTEAVAQLLEGKADIHVKDKQGRTALHCAAAQGEVSVIQLLLAAGSDANATEKEKKTPLHLAAMEGHTKAVSVLLAGKAKVGAKDMDGCSPLHHTARNGKERAAGVLLASGKSKNVDDKNVWRRTPLHLAAEHGHELLVGLLLENGAKINSMDNKKDTPLHCACRDGHVGTVQRLINWTNGERANLQATNNVNKTALQVAEAEETQAHQNISTLLKRKMFLVK</sequence>
<feature type="repeat" description="ANK" evidence="3">
    <location>
        <begin position="117"/>
        <end position="152"/>
    </location>
</feature>
<evidence type="ECO:0000256" key="2">
    <source>
        <dbReference type="ARBA" id="ARBA00023043"/>
    </source>
</evidence>
<dbReference type="PROSITE" id="PS50297">
    <property type="entry name" value="ANK_REP_REGION"/>
    <property type="match status" value="5"/>
</dbReference>
<dbReference type="PANTHER" id="PTHR24198:SF165">
    <property type="entry name" value="ANKYRIN REPEAT-CONTAINING PROTEIN-RELATED"/>
    <property type="match status" value="1"/>
</dbReference>
<evidence type="ECO:0000256" key="1">
    <source>
        <dbReference type="ARBA" id="ARBA00022737"/>
    </source>
</evidence>
<reference evidence="4" key="1">
    <citation type="submission" date="2025-08" db="UniProtKB">
        <authorList>
            <consortium name="Ensembl"/>
        </authorList>
    </citation>
    <scope>IDENTIFICATION</scope>
</reference>
<dbReference type="SUPFAM" id="SSF48403">
    <property type="entry name" value="Ankyrin repeat"/>
    <property type="match status" value="1"/>
</dbReference>
<feature type="repeat" description="ANK" evidence="3">
    <location>
        <begin position="186"/>
        <end position="218"/>
    </location>
</feature>
<dbReference type="PANTHER" id="PTHR24198">
    <property type="entry name" value="ANKYRIN REPEAT AND PROTEIN KINASE DOMAIN-CONTAINING PROTEIN"/>
    <property type="match status" value="1"/>
</dbReference>
<gene>
    <name evidence="4" type="primary">caiap</name>
</gene>
<dbReference type="PRINTS" id="PR01415">
    <property type="entry name" value="ANKYRIN"/>
</dbReference>
<protein>
    <submittedName>
        <fullName evidence="4">Ankyrin-1-like</fullName>
    </submittedName>
</protein>
<feature type="repeat" description="ANK" evidence="3">
    <location>
        <begin position="153"/>
        <end position="185"/>
    </location>
</feature>
<feature type="repeat" description="ANK" evidence="3">
    <location>
        <begin position="219"/>
        <end position="251"/>
    </location>
</feature>
<keyword evidence="2 3" id="KW-0040">ANK repeat</keyword>
<dbReference type="AlphaFoldDB" id="A0A671NEV4"/>
<name>A0A671NEV4_9TELE</name>
<feature type="repeat" description="ANK" evidence="3">
    <location>
        <begin position="254"/>
        <end position="286"/>
    </location>
</feature>
<proteinExistence type="predicted"/>
<feature type="repeat" description="ANK" evidence="3">
    <location>
        <begin position="73"/>
        <end position="116"/>
    </location>
</feature>
<dbReference type="Pfam" id="PF12796">
    <property type="entry name" value="Ank_2"/>
    <property type="match status" value="3"/>
</dbReference>
<accession>A0A671NEV4</accession>
<feature type="repeat" description="ANK" evidence="3">
    <location>
        <begin position="16"/>
        <end position="48"/>
    </location>
</feature>
<dbReference type="Gene3D" id="1.25.40.20">
    <property type="entry name" value="Ankyrin repeat-containing domain"/>
    <property type="match status" value="5"/>
</dbReference>
<dbReference type="SMART" id="SM00248">
    <property type="entry name" value="ANK"/>
    <property type="match status" value="8"/>
</dbReference>
<dbReference type="Ensembl" id="ENSSANT00000047340.1">
    <property type="protein sequence ID" value="ENSSANP00000044515.1"/>
    <property type="gene ID" value="ENSSANG00000022469.1"/>
</dbReference>
<keyword evidence="5" id="KW-1185">Reference proteome</keyword>
<keyword evidence="1" id="KW-0677">Repeat</keyword>
<evidence type="ECO:0000313" key="4">
    <source>
        <dbReference type="Ensembl" id="ENSSANP00000044515.1"/>
    </source>
</evidence>
<dbReference type="InterPro" id="IPR036770">
    <property type="entry name" value="Ankyrin_rpt-contain_sf"/>
</dbReference>
<organism evidence="4 5">
    <name type="scientific">Sinocyclocheilus anshuiensis</name>
    <dbReference type="NCBI Taxonomy" id="1608454"/>
    <lineage>
        <taxon>Eukaryota</taxon>
        <taxon>Metazoa</taxon>
        <taxon>Chordata</taxon>
        <taxon>Craniata</taxon>
        <taxon>Vertebrata</taxon>
        <taxon>Euteleostomi</taxon>
        <taxon>Actinopterygii</taxon>
        <taxon>Neopterygii</taxon>
        <taxon>Teleostei</taxon>
        <taxon>Ostariophysi</taxon>
        <taxon>Cypriniformes</taxon>
        <taxon>Cyprinidae</taxon>
        <taxon>Cyprininae</taxon>
        <taxon>Sinocyclocheilus</taxon>
    </lineage>
</organism>
<evidence type="ECO:0000313" key="5">
    <source>
        <dbReference type="Proteomes" id="UP000472260"/>
    </source>
</evidence>
<evidence type="ECO:0000256" key="3">
    <source>
        <dbReference type="PROSITE-ProRule" id="PRU00023"/>
    </source>
</evidence>
<dbReference type="InterPro" id="IPR002110">
    <property type="entry name" value="Ankyrin_rpt"/>
</dbReference>
<dbReference type="Proteomes" id="UP000472260">
    <property type="component" value="Unassembled WGS sequence"/>
</dbReference>